<reference evidence="2 3" key="1">
    <citation type="journal article" date="2021" name="MBio">
        <title>A New Model Trypanosomatid, Novymonas esmeraldas: Genomic Perception of Its 'Candidatus Pandoraea novymonadis' Endosymbiont.</title>
        <authorList>
            <person name="Zakharova A."/>
            <person name="Saura A."/>
            <person name="Butenko A."/>
            <person name="Podesvova L."/>
            <person name="Warmusova S."/>
            <person name="Kostygov A.Y."/>
            <person name="Nenarokova A."/>
            <person name="Lukes J."/>
            <person name="Opperdoes F.R."/>
            <person name="Yurchenko V."/>
        </authorList>
    </citation>
    <scope>NUCLEOTIDE SEQUENCE [LARGE SCALE GENOMIC DNA]</scope>
    <source>
        <strain evidence="2 3">E262AT.01</strain>
    </source>
</reference>
<dbReference type="Gene3D" id="3.90.190.10">
    <property type="entry name" value="Protein tyrosine phosphatase superfamily"/>
    <property type="match status" value="1"/>
</dbReference>
<dbReference type="Proteomes" id="UP001430356">
    <property type="component" value="Unassembled WGS sequence"/>
</dbReference>
<comment type="caution">
    <text evidence="2">The sequence shown here is derived from an EMBL/GenBank/DDBJ whole genome shotgun (WGS) entry which is preliminary data.</text>
</comment>
<sequence>MFRPDSLSDTTPAVLAYVQGLAKAPPAGDAQDSEGSGASTTPGELGHVYITSLRCVSKLARSRQLLLQPRAPPSTASFVRVVVSLLGYTLMDQVDGSDDSEAAPLPWWTPTQAKDTKAHDVEYAVALVDDTGGVRSCRIALRSKPVSVFSAAMVDELTVDAQQCSTAATPAPGDGGATRSSNSSSSNSTSSATEKAATCVPRAVAAFHSCVQHHEAATLQNMALGVARLLDDHDDGGGAASPEWMIDVPLYSVVLCVEDTHTTRLHRVQRLTTPLLRAATTGGGGGAADGPLGAVTRVLATLHTWCAASLTSTAPPGSSPPQCTLTHAQLRELHQSMTSLCCAETRPVTGDAAAAATPACVVHCQLGVSRSPSVVLLFYMDVFASQLRAAVAASVEAAVVAESSDTATAAAATAGSASLAVFNGLLGALVLARARVRPNVCFAAQLLSHWAQCTAPHPPPSAAPPSTRC</sequence>
<dbReference type="SUPFAM" id="SSF52799">
    <property type="entry name" value="(Phosphotyrosine protein) phosphatases II"/>
    <property type="match status" value="1"/>
</dbReference>
<organism evidence="2 3">
    <name type="scientific">Novymonas esmeraldas</name>
    <dbReference type="NCBI Taxonomy" id="1808958"/>
    <lineage>
        <taxon>Eukaryota</taxon>
        <taxon>Discoba</taxon>
        <taxon>Euglenozoa</taxon>
        <taxon>Kinetoplastea</taxon>
        <taxon>Metakinetoplastina</taxon>
        <taxon>Trypanosomatida</taxon>
        <taxon>Trypanosomatidae</taxon>
        <taxon>Novymonas</taxon>
    </lineage>
</organism>
<proteinExistence type="predicted"/>
<feature type="compositionally biased region" description="Low complexity" evidence="1">
    <location>
        <begin position="166"/>
        <end position="191"/>
    </location>
</feature>
<protein>
    <submittedName>
        <fullName evidence="2">Dual specificity phosphatase, catalytic domain containing protein</fullName>
    </submittedName>
</protein>
<evidence type="ECO:0000313" key="2">
    <source>
        <dbReference type="EMBL" id="KAK7195176.1"/>
    </source>
</evidence>
<name>A0AAW0EPQ5_9TRYP</name>
<gene>
    <name evidence="2" type="ORF">NESM_000442000</name>
</gene>
<dbReference type="EMBL" id="JAECZO010000049">
    <property type="protein sequence ID" value="KAK7195176.1"/>
    <property type="molecule type" value="Genomic_DNA"/>
</dbReference>
<feature type="region of interest" description="Disordered" evidence="1">
    <location>
        <begin position="166"/>
        <end position="193"/>
    </location>
</feature>
<accession>A0AAW0EPQ5</accession>
<dbReference type="AlphaFoldDB" id="A0AAW0EPQ5"/>
<dbReference type="InterPro" id="IPR029021">
    <property type="entry name" value="Prot-tyrosine_phosphatase-like"/>
</dbReference>
<keyword evidence="3" id="KW-1185">Reference proteome</keyword>
<dbReference type="PROSITE" id="PS00383">
    <property type="entry name" value="TYR_PHOSPHATASE_1"/>
    <property type="match status" value="1"/>
</dbReference>
<dbReference type="InterPro" id="IPR016130">
    <property type="entry name" value="Tyr_Pase_AS"/>
</dbReference>
<evidence type="ECO:0000313" key="3">
    <source>
        <dbReference type="Proteomes" id="UP001430356"/>
    </source>
</evidence>
<evidence type="ECO:0000256" key="1">
    <source>
        <dbReference type="SAM" id="MobiDB-lite"/>
    </source>
</evidence>